<evidence type="ECO:0000313" key="1">
    <source>
        <dbReference type="EMBL" id="KAI4865875.1"/>
    </source>
</evidence>
<dbReference type="Proteomes" id="UP001497700">
    <property type="component" value="Unassembled WGS sequence"/>
</dbReference>
<name>A0ACB9Z3Z0_9PEZI</name>
<dbReference type="EMBL" id="MU393466">
    <property type="protein sequence ID" value="KAI4865875.1"/>
    <property type="molecule type" value="Genomic_DNA"/>
</dbReference>
<comment type="caution">
    <text evidence="1">The sequence shown here is derived from an EMBL/GenBank/DDBJ whole genome shotgun (WGS) entry which is preliminary data.</text>
</comment>
<accession>A0ACB9Z3Z0</accession>
<evidence type="ECO:0000313" key="2">
    <source>
        <dbReference type="Proteomes" id="UP001497700"/>
    </source>
</evidence>
<gene>
    <name evidence="1" type="ORF">F4820DRAFT_469336</name>
</gene>
<sequence length="840" mass="95971">MEIVGVVADIPGLIGIITRIKTTVQGLVKRKVFVKETTNLLDQLDLINQILTDIQGRWNPTSCHRFRLDRLPPAIKSLRDDLESLKSLLSTVAPICNRPLLLKQAILMVSGVETKVKQHSERLEKTKSHLMLVIISHGEEVVEGENLKKFAKPQYAHSMTESLSISQSNLRLELSNLLRPCDHNFIPQNLRGTCEWIWTHPTFSRWVTVGATGLENLTDRMVCIYGTKGCGKSVLAASIIRHLEAQGKVASLFSFWAVRGSQRKLIDFLRTHLWHLLQHVSDEDLHAIYTPLMRSLPINQHNLGQAIKEAGRLIGSTALPNFRLILLGREPAIRTAMTIIPSNIEIAEDMVRHDIHKFIDVELDRSLKVQTPTIRQLVRQSLQARSTTMFLWVSLVFTELSHCYLPSEIEHSLEHMPHDLDQEYHRLFAQLIARLGGTSARPSIFIQRAKCLLSLIIAATEPLTCDELRYAFASCQSSKQGYEEYLIDHGGIIDSIGDFVRVSDGRYHIAHASLAEFLTRDLELWEGEDKHASTMYLIQADLGYPMTDDSPTDLPARLVFFQYASNNIPYHMMETYLVWLDPDIQFRLHEFLRSPQFCAFIEYLFLCVQHNEWTPLYGYTELWEALEMPDIFSKPIGFLKRLPDLGELFEQESSRREAEFGLDDIRCQSWASIMAVIVTWIDIHDRDFRLTLDDKVIADSIGSDHPDQELITQLARDPISNLPQYLSTNHRNPLKGTRLFIGSIFRFRQQIPINFSTFSPEILPIPVLILWSTQVPELAEKIRLISIALRRLRGQETFNEATCLCRMGYLLERQDTAAKYSPNLPKSVGDCDQASAFTSR</sequence>
<reference evidence="1 2" key="1">
    <citation type="journal article" date="2022" name="New Phytol.">
        <title>Ecological generalism drives hyperdiversity of secondary metabolite gene clusters in xylarialean endophytes.</title>
        <authorList>
            <person name="Franco M.E.E."/>
            <person name="Wisecaver J.H."/>
            <person name="Arnold A.E."/>
            <person name="Ju Y.M."/>
            <person name="Slot J.C."/>
            <person name="Ahrendt S."/>
            <person name="Moore L.P."/>
            <person name="Eastman K.E."/>
            <person name="Scott K."/>
            <person name="Konkel Z."/>
            <person name="Mondo S.J."/>
            <person name="Kuo A."/>
            <person name="Hayes R.D."/>
            <person name="Haridas S."/>
            <person name="Andreopoulos B."/>
            <person name="Riley R."/>
            <person name="LaButti K."/>
            <person name="Pangilinan J."/>
            <person name="Lipzen A."/>
            <person name="Amirebrahimi M."/>
            <person name="Yan J."/>
            <person name="Adam C."/>
            <person name="Keymanesh K."/>
            <person name="Ng V."/>
            <person name="Louie K."/>
            <person name="Northen T."/>
            <person name="Drula E."/>
            <person name="Henrissat B."/>
            <person name="Hsieh H.M."/>
            <person name="Youens-Clark K."/>
            <person name="Lutzoni F."/>
            <person name="Miadlikowska J."/>
            <person name="Eastwood D.C."/>
            <person name="Hamelin R.C."/>
            <person name="Grigoriev I.V."/>
            <person name="U'Ren J.M."/>
        </authorList>
    </citation>
    <scope>NUCLEOTIDE SEQUENCE [LARGE SCALE GENOMIC DNA]</scope>
    <source>
        <strain evidence="1 2">CBS 119005</strain>
    </source>
</reference>
<protein>
    <submittedName>
        <fullName evidence="1">Uncharacterized protein</fullName>
    </submittedName>
</protein>
<proteinExistence type="predicted"/>
<organism evidence="1 2">
    <name type="scientific">Hypoxylon rubiginosum</name>
    <dbReference type="NCBI Taxonomy" id="110542"/>
    <lineage>
        <taxon>Eukaryota</taxon>
        <taxon>Fungi</taxon>
        <taxon>Dikarya</taxon>
        <taxon>Ascomycota</taxon>
        <taxon>Pezizomycotina</taxon>
        <taxon>Sordariomycetes</taxon>
        <taxon>Xylariomycetidae</taxon>
        <taxon>Xylariales</taxon>
        <taxon>Hypoxylaceae</taxon>
        <taxon>Hypoxylon</taxon>
    </lineage>
</organism>
<keyword evidence="2" id="KW-1185">Reference proteome</keyword>